<dbReference type="AlphaFoldDB" id="A0AAW5P8L3"/>
<evidence type="ECO:0000313" key="2">
    <source>
        <dbReference type="Proteomes" id="UP001155110"/>
    </source>
</evidence>
<protein>
    <submittedName>
        <fullName evidence="1">Uncharacterized protein</fullName>
    </submittedName>
</protein>
<evidence type="ECO:0000313" key="1">
    <source>
        <dbReference type="EMBL" id="MCS4157692.1"/>
    </source>
</evidence>
<comment type="caution">
    <text evidence="1">The sequence shown here is derived from an EMBL/GenBank/DDBJ whole genome shotgun (WGS) entry which is preliminary data.</text>
</comment>
<proteinExistence type="predicted"/>
<dbReference type="EMBL" id="JANTZM010000007">
    <property type="protein sequence ID" value="MCS4157692.1"/>
    <property type="molecule type" value="Genomic_DNA"/>
</dbReference>
<sequence length="164" mass="18431">MSIYEPQLIVQVSRTGVDVPGMWPGWDTAIAIINHIHPKTRREQIPHAGESSKEVADRIGERIRVMREEGGRAVAEEYYEVLDRFGLLPEGLQTEMGLPAFTDVTSGEELAFQLQSEALVNWARGPGVLKCGPYQVEKSFLDAPRLRELMKLEKEAKKHALSAY</sequence>
<dbReference type="RefSeq" id="WP_259258208.1">
    <property type="nucleotide sequence ID" value="NZ_JANTZM010000007.1"/>
</dbReference>
<gene>
    <name evidence="1" type="ORF">GGP99_001656</name>
</gene>
<dbReference type="Proteomes" id="UP001155110">
    <property type="component" value="Unassembled WGS sequence"/>
</dbReference>
<name>A0AAW5P8L3_9BACT</name>
<organism evidence="1 2">
    <name type="scientific">Salinibacter ruber</name>
    <dbReference type="NCBI Taxonomy" id="146919"/>
    <lineage>
        <taxon>Bacteria</taxon>
        <taxon>Pseudomonadati</taxon>
        <taxon>Rhodothermota</taxon>
        <taxon>Rhodothermia</taxon>
        <taxon>Rhodothermales</taxon>
        <taxon>Salinibacteraceae</taxon>
        <taxon>Salinibacter</taxon>
    </lineage>
</organism>
<reference evidence="1" key="1">
    <citation type="submission" date="2022-08" db="EMBL/GenBank/DDBJ databases">
        <title>Genomic Encyclopedia of Type Strains, Phase V (KMG-V): Genome sequencing to study the core and pangenomes of soil and plant-associated prokaryotes.</title>
        <authorList>
            <person name="Whitman W."/>
        </authorList>
    </citation>
    <scope>NUCLEOTIDE SEQUENCE</scope>
    <source>
        <strain evidence="1">SP3002</strain>
    </source>
</reference>
<accession>A0AAW5P8L3</accession>